<name>A0ABQ4F3W9_9ACTN</name>
<protein>
    <recommendedName>
        <fullName evidence="4">TIGR02678 family protein</fullName>
    </recommendedName>
</protein>
<proteinExistence type="predicted"/>
<dbReference type="Pfam" id="PF09661">
    <property type="entry name" value="DUF2398"/>
    <property type="match status" value="1"/>
</dbReference>
<organism evidence="2 3">
    <name type="scientific">Plantactinospora mayteni</name>
    <dbReference type="NCBI Taxonomy" id="566021"/>
    <lineage>
        <taxon>Bacteria</taxon>
        <taxon>Bacillati</taxon>
        <taxon>Actinomycetota</taxon>
        <taxon>Actinomycetes</taxon>
        <taxon>Micromonosporales</taxon>
        <taxon>Micromonosporaceae</taxon>
        <taxon>Plantactinospora</taxon>
    </lineage>
</organism>
<accession>A0ABQ4F3W9</accession>
<gene>
    <name evidence="2" type="ORF">Pma05_81770</name>
</gene>
<feature type="compositionally biased region" description="Polar residues" evidence="1">
    <location>
        <begin position="421"/>
        <end position="434"/>
    </location>
</feature>
<feature type="region of interest" description="Disordered" evidence="1">
    <location>
        <begin position="405"/>
        <end position="434"/>
    </location>
</feature>
<evidence type="ECO:0008006" key="4">
    <source>
        <dbReference type="Google" id="ProtNLM"/>
    </source>
</evidence>
<sequence length="434" mass="47739">MTQRPLDPDLSEAARHLTVSCRITAANDPGRYRHVLRGRRELTEFFRAELGWSLHIHEVSGVVRLHKRRHDVPADRGPHLPRRTGRGDLAPAHVLVLVALVCEQLWRRPRISLRELLQSVAQVCAAEAATGRLPSFRIVAADGVSKREAQTARENIVDAIRLLQAEGEITVDADLERAVTDEDAEVFITADRDSLANKFASLSPTLLALNDRPPAQHVEALTAVSLPDADPGAAAQRRAGVEGRRLTALRRVADDPAADPGDDPNEVGYLATLTGRERALNVASALGLVSTVRRDWWEITDPAASGTTGAFPQGRRIERQAALALLAMLPEHHDRFVTVADITTMVEWIRAQTPRWAAGYAERTTALAHAAAADLVAARLLHATGDGDRWQIMPGVHLWRVRVRHREQPRSRTQAAPEPNSLFSMATTQGEQQQ</sequence>
<dbReference type="RefSeq" id="WP_203862853.1">
    <property type="nucleotide sequence ID" value="NZ_BAAAZQ010000044.1"/>
</dbReference>
<evidence type="ECO:0000313" key="3">
    <source>
        <dbReference type="Proteomes" id="UP000621500"/>
    </source>
</evidence>
<dbReference type="Proteomes" id="UP000621500">
    <property type="component" value="Unassembled WGS sequence"/>
</dbReference>
<keyword evidence="3" id="KW-1185">Reference proteome</keyword>
<evidence type="ECO:0000313" key="2">
    <source>
        <dbReference type="EMBL" id="GIH01605.1"/>
    </source>
</evidence>
<evidence type="ECO:0000256" key="1">
    <source>
        <dbReference type="SAM" id="MobiDB-lite"/>
    </source>
</evidence>
<dbReference type="InterPro" id="IPR013494">
    <property type="entry name" value="CHP02678"/>
</dbReference>
<comment type="caution">
    <text evidence="2">The sequence shown here is derived from an EMBL/GenBank/DDBJ whole genome shotgun (WGS) entry which is preliminary data.</text>
</comment>
<dbReference type="EMBL" id="BONX01000077">
    <property type="protein sequence ID" value="GIH01605.1"/>
    <property type="molecule type" value="Genomic_DNA"/>
</dbReference>
<reference evidence="2 3" key="1">
    <citation type="submission" date="2021-01" db="EMBL/GenBank/DDBJ databases">
        <title>Whole genome shotgun sequence of Plantactinospora mayteni NBRC 109088.</title>
        <authorList>
            <person name="Komaki H."/>
            <person name="Tamura T."/>
        </authorList>
    </citation>
    <scope>NUCLEOTIDE SEQUENCE [LARGE SCALE GENOMIC DNA]</scope>
    <source>
        <strain evidence="2 3">NBRC 109088</strain>
    </source>
</reference>